<name>A0A9W5Q0T2_BACCE</name>
<accession>A0A9W5Q0T2</accession>
<dbReference type="Proteomes" id="UP000014023">
    <property type="component" value="Unassembled WGS sequence"/>
</dbReference>
<dbReference type="AlphaFoldDB" id="A0A9W5Q0T2"/>
<sequence>MKNLRKNIYRDSVNIEGISTRSSNISDSNKKSEEEKKRWYDAILKELKYEPDQITKVHKLLDAVSDFAGGITSIIGTVNTVKSLLEFAGIIKKADPTGELLLGINANVNTLLKHFKNDAKLKNLEDRSRWTNAVRAAEAALDNLQISRSQEHFQQIDSAMKMLMDALNEMLDYGPNQKFNSDKVPNKGIIPFLRPYYKYYFNKNAPEHWIDYATGGTIKTRGGALVSYAFEEDELGEEIWDAGYYLDVLIKSIGLFISVLTVTEPAFRSTGHRRFDLMYLCEHLKVFIDHWERSFLVTDIDVSIEPYSDFYGHKINHPFLHWSRSFYGSIPLGIIDPITGVSMFIPDFREGLWVGDLRQNKISDADYNVAWSTAKQTLNEMTERVRKECGILKLYTLQRQLYELTTSPVGSQFTRISNVAINNLMLWQSPVEETLSLGFIGNLAGKPGRLYKAKRIFQTNNKTFRIPMVRRMDASGVQLGYRLEISILGGEKRINVDLCEFSAVSSPHLEEKLPLFPTHEFVEEIPTQSATVYDVVQSSAFSAEEESLVENGNVIPEKQRLLINSREGTAGLRVKVDFSIDLTDVDHQYIGYANVTVENPNVETKDAFIVNVNIFETKISSVTKSKVEEFADGMTLHVVPSYLIPEPEYFVDYQAGYMVLEKIMKEIPEEDIQLIPKPWEEVWNPYNIGIYDSIKLKAYEEFSQKRPEIARNLLSRFQIPIIHQVRPKI</sequence>
<evidence type="ECO:0000313" key="2">
    <source>
        <dbReference type="Proteomes" id="UP000014023"/>
    </source>
</evidence>
<organism evidence="1 2">
    <name type="scientific">Bacillus cereus VD196</name>
    <dbReference type="NCBI Taxonomy" id="1053243"/>
    <lineage>
        <taxon>Bacteria</taxon>
        <taxon>Bacillati</taxon>
        <taxon>Bacillota</taxon>
        <taxon>Bacilli</taxon>
        <taxon>Bacillales</taxon>
        <taxon>Bacillaceae</taxon>
        <taxon>Bacillus</taxon>
        <taxon>Bacillus cereus group</taxon>
    </lineage>
</organism>
<reference evidence="1 2" key="1">
    <citation type="submission" date="2012-12" db="EMBL/GenBank/DDBJ databases">
        <title>The Genome Sequence of Bacillus cereus VD196.</title>
        <authorList>
            <consortium name="The Broad Institute Genome Sequencing Platform"/>
            <consortium name="The Broad Institute Genome Sequencing Center for Infectious Disease"/>
            <person name="Feldgarden M."/>
            <person name="Van der Auwera G.A."/>
            <person name="Mahillon J."/>
            <person name="Duprez V."/>
            <person name="Timmery S."/>
            <person name="Mattelet C."/>
            <person name="Dierick K."/>
            <person name="Sun M."/>
            <person name="Yu Z."/>
            <person name="Zhu L."/>
            <person name="Hu X."/>
            <person name="Shank E.B."/>
            <person name="Swiecicka I."/>
            <person name="Hansen B.M."/>
            <person name="Andrup L."/>
            <person name="Walker B."/>
            <person name="Young S.K."/>
            <person name="Zeng Q."/>
            <person name="Gargeya S."/>
            <person name="Fitzgerald M."/>
            <person name="Haas B."/>
            <person name="Abouelleil A."/>
            <person name="Alvarado L."/>
            <person name="Arachchi H.M."/>
            <person name="Berlin A.M."/>
            <person name="Chapman S.B."/>
            <person name="Dewar J."/>
            <person name="Goldberg J."/>
            <person name="Griggs A."/>
            <person name="Gujja S."/>
            <person name="Hansen M."/>
            <person name="Howarth C."/>
            <person name="Imamovic A."/>
            <person name="Larimer J."/>
            <person name="McCowan C."/>
            <person name="Murphy C."/>
            <person name="Neiman D."/>
            <person name="Pearson M."/>
            <person name="Priest M."/>
            <person name="Roberts A."/>
            <person name="Saif S."/>
            <person name="Shea T."/>
            <person name="Sisk P."/>
            <person name="Sykes S."/>
            <person name="Wortman J."/>
            <person name="Nusbaum C."/>
            <person name="Birren B."/>
        </authorList>
    </citation>
    <scope>NUCLEOTIDE SEQUENCE [LARGE SCALE GENOMIC DNA]</scope>
    <source>
        <strain evidence="1 2">VD196</strain>
    </source>
</reference>
<protein>
    <submittedName>
        <fullName evidence="1">Uncharacterized protein</fullName>
    </submittedName>
</protein>
<comment type="caution">
    <text evidence="1">The sequence shown here is derived from an EMBL/GenBank/DDBJ whole genome shotgun (WGS) entry which is preliminary data.</text>
</comment>
<dbReference type="RefSeq" id="WP_016125842.1">
    <property type="nucleotide sequence ID" value="NZ_KB976267.1"/>
</dbReference>
<gene>
    <name evidence="1" type="ORF">IKE_05112</name>
</gene>
<proteinExistence type="predicted"/>
<dbReference type="EMBL" id="AHFL01000034">
    <property type="protein sequence ID" value="EOO64235.1"/>
    <property type="molecule type" value="Genomic_DNA"/>
</dbReference>
<evidence type="ECO:0000313" key="1">
    <source>
        <dbReference type="EMBL" id="EOO64235.1"/>
    </source>
</evidence>